<gene>
    <name evidence="2" type="ORF">FRX48_05730</name>
</gene>
<dbReference type="Proteomes" id="UP000324767">
    <property type="component" value="Unassembled WGS sequence"/>
</dbReference>
<feature type="transmembrane region" description="Helical" evidence="1">
    <location>
        <begin position="59"/>
        <end position="82"/>
    </location>
</feature>
<feature type="transmembrane region" description="Helical" evidence="1">
    <location>
        <begin position="148"/>
        <end position="168"/>
    </location>
</feature>
<feature type="transmembrane region" description="Helical" evidence="1">
    <location>
        <begin position="174"/>
        <end position="199"/>
    </location>
</feature>
<accession>A0A5M8PLN9</accession>
<dbReference type="AlphaFoldDB" id="A0A5M8PLN9"/>
<protein>
    <recommendedName>
        <fullName evidence="4">Major facilitator superfamily domain, general substrate transporter</fullName>
    </recommendedName>
</protein>
<evidence type="ECO:0000256" key="1">
    <source>
        <dbReference type="SAM" id="Phobius"/>
    </source>
</evidence>
<evidence type="ECO:0000313" key="3">
    <source>
        <dbReference type="Proteomes" id="UP000324767"/>
    </source>
</evidence>
<dbReference type="InterPro" id="IPR036259">
    <property type="entry name" value="MFS_trans_sf"/>
</dbReference>
<feature type="transmembrane region" description="Helical" evidence="1">
    <location>
        <begin position="238"/>
        <end position="261"/>
    </location>
</feature>
<feature type="transmembrane region" description="Helical" evidence="1">
    <location>
        <begin position="102"/>
        <end position="123"/>
    </location>
</feature>
<organism evidence="2 3">
    <name type="scientific">Lasallia pustulata</name>
    <dbReference type="NCBI Taxonomy" id="136370"/>
    <lineage>
        <taxon>Eukaryota</taxon>
        <taxon>Fungi</taxon>
        <taxon>Dikarya</taxon>
        <taxon>Ascomycota</taxon>
        <taxon>Pezizomycotina</taxon>
        <taxon>Lecanoromycetes</taxon>
        <taxon>OSLEUM clade</taxon>
        <taxon>Umbilicariomycetidae</taxon>
        <taxon>Umbilicariales</taxon>
        <taxon>Umbilicariaceae</taxon>
        <taxon>Lasallia</taxon>
    </lineage>
</organism>
<keyword evidence="1" id="KW-0812">Transmembrane</keyword>
<feature type="transmembrane region" description="Helical" evidence="1">
    <location>
        <begin position="211"/>
        <end position="232"/>
    </location>
</feature>
<dbReference type="OrthoDB" id="6509908at2759"/>
<evidence type="ECO:0008006" key="4">
    <source>
        <dbReference type="Google" id="ProtNLM"/>
    </source>
</evidence>
<name>A0A5M8PLN9_9LECA</name>
<dbReference type="InterPro" id="IPR050327">
    <property type="entry name" value="Proton-linked_MCT"/>
</dbReference>
<dbReference type="PANTHER" id="PTHR11360:SF234">
    <property type="entry name" value="MFS-TYPE TRANSPORTER DBAD-RELATED"/>
    <property type="match status" value="1"/>
</dbReference>
<feature type="transmembrane region" description="Helical" evidence="1">
    <location>
        <begin position="30"/>
        <end position="52"/>
    </location>
</feature>
<evidence type="ECO:0000313" key="2">
    <source>
        <dbReference type="EMBL" id="KAA6410309.1"/>
    </source>
</evidence>
<comment type="caution">
    <text evidence="2">The sequence shown here is derived from an EMBL/GenBank/DDBJ whole genome shotgun (WGS) entry which is preliminary data.</text>
</comment>
<proteinExistence type="predicted"/>
<dbReference type="EMBL" id="VXIT01000009">
    <property type="protein sequence ID" value="KAA6410309.1"/>
    <property type="molecule type" value="Genomic_DNA"/>
</dbReference>
<keyword evidence="1" id="KW-1133">Transmembrane helix</keyword>
<sequence length="294" mass="31321">MNSFGLMNPFDVFQTSSERTLLPHESASNIAWIGSIQAFLLIGLGIVAGPLYDYGYLRALHGVGTVLVVLGMLLTGLCSQYWHLLLAQGVVVGLGSKKRLALATGIGSSGSAIGGVGFPMLFIKLQPRIGFRWSTWIPLYIADKAGPLNIEIPFTLMASILAFGWIFIHNATGVFASSIIYGFFAGAITTVTAVVDAALCPSLDVMGVRMGMLLVPWACGPLIGTPIAGVLLPSSGWLGLQALAGAGLLAATLFGVPIFSVEWNWRYIPLQLSQDVNRVERGFSGMTEKRSDSR</sequence>
<reference evidence="2 3" key="1">
    <citation type="submission" date="2019-09" db="EMBL/GenBank/DDBJ databases">
        <title>The hologenome of the rock-dwelling lichen Lasallia pustulata.</title>
        <authorList>
            <person name="Greshake Tzovaras B."/>
            <person name="Segers F."/>
            <person name="Bicker A."/>
            <person name="Dal Grande F."/>
            <person name="Otte J."/>
            <person name="Hankeln T."/>
            <person name="Schmitt I."/>
            <person name="Ebersberger I."/>
        </authorList>
    </citation>
    <scope>NUCLEOTIDE SEQUENCE [LARGE SCALE GENOMIC DNA]</scope>
    <source>
        <strain evidence="2">A1-1</strain>
    </source>
</reference>
<dbReference type="PANTHER" id="PTHR11360">
    <property type="entry name" value="MONOCARBOXYLATE TRANSPORTER"/>
    <property type="match status" value="1"/>
</dbReference>
<dbReference type="Gene3D" id="1.20.1250.20">
    <property type="entry name" value="MFS general substrate transporter like domains"/>
    <property type="match status" value="1"/>
</dbReference>
<keyword evidence="1" id="KW-0472">Membrane</keyword>
<dbReference type="SUPFAM" id="SSF103473">
    <property type="entry name" value="MFS general substrate transporter"/>
    <property type="match status" value="2"/>
</dbReference>